<dbReference type="EC" id="3.1.26.4" evidence="6"/>
<dbReference type="Pfam" id="PF00075">
    <property type="entry name" value="RNase_H"/>
    <property type="match status" value="1"/>
</dbReference>
<keyword evidence="7" id="KW-0540">Nuclease</keyword>
<dbReference type="GO" id="GO:0043137">
    <property type="term" value="P:DNA replication, removal of RNA primer"/>
    <property type="evidence" value="ECO:0007669"/>
    <property type="project" value="TreeGrafter"/>
</dbReference>
<dbReference type="GO" id="GO:0003676">
    <property type="term" value="F:nucleic acid binding"/>
    <property type="evidence" value="ECO:0007669"/>
    <property type="project" value="InterPro"/>
</dbReference>
<dbReference type="PROSITE" id="PS50879">
    <property type="entry name" value="RNASE_H_1"/>
    <property type="match status" value="1"/>
</dbReference>
<comment type="catalytic activity">
    <reaction evidence="1">
        <text>Endonucleolytic cleavage to 5'-phosphomonoester.</text>
        <dbReference type="EC" id="3.1.26.4"/>
    </reaction>
</comment>
<dbReference type="RefSeq" id="WP_113657528.1">
    <property type="nucleotide sequence ID" value="NZ_KZ845663.1"/>
</dbReference>
<comment type="similarity">
    <text evidence="4">Belongs to the RNase H family.</text>
</comment>
<evidence type="ECO:0000313" key="13">
    <source>
        <dbReference type="EMBL" id="RAL26924.1"/>
    </source>
</evidence>
<evidence type="ECO:0000259" key="12">
    <source>
        <dbReference type="PROSITE" id="PS50879"/>
    </source>
</evidence>
<dbReference type="GO" id="GO:0046872">
    <property type="term" value="F:metal ion binding"/>
    <property type="evidence" value="ECO:0007669"/>
    <property type="project" value="UniProtKB-KW"/>
</dbReference>
<feature type="domain" description="RNase H type-1" evidence="12">
    <location>
        <begin position="1"/>
        <end position="135"/>
    </location>
</feature>
<evidence type="ECO:0000256" key="7">
    <source>
        <dbReference type="ARBA" id="ARBA00022722"/>
    </source>
</evidence>
<dbReference type="CDD" id="cd09278">
    <property type="entry name" value="RNase_HI_prokaryote_like"/>
    <property type="match status" value="1"/>
</dbReference>
<dbReference type="Gene3D" id="3.30.420.10">
    <property type="entry name" value="Ribonuclease H-like superfamily/Ribonuclease H"/>
    <property type="match status" value="1"/>
</dbReference>
<dbReference type="OrthoDB" id="7845843at2"/>
<dbReference type="GO" id="GO:0004523">
    <property type="term" value="F:RNA-DNA hybrid ribonuclease activity"/>
    <property type="evidence" value="ECO:0007669"/>
    <property type="project" value="UniProtKB-EC"/>
</dbReference>
<keyword evidence="14" id="KW-1185">Reference proteome</keyword>
<dbReference type="FunFam" id="3.30.420.10:FF:000089">
    <property type="entry name" value="Ribonuclease H"/>
    <property type="match status" value="1"/>
</dbReference>
<evidence type="ECO:0000256" key="3">
    <source>
        <dbReference type="ARBA" id="ARBA00004065"/>
    </source>
</evidence>
<evidence type="ECO:0000256" key="2">
    <source>
        <dbReference type="ARBA" id="ARBA00001946"/>
    </source>
</evidence>
<dbReference type="SUPFAM" id="SSF53098">
    <property type="entry name" value="Ribonuclease H-like"/>
    <property type="match status" value="1"/>
</dbReference>
<evidence type="ECO:0000256" key="6">
    <source>
        <dbReference type="ARBA" id="ARBA00012180"/>
    </source>
</evidence>
<comment type="caution">
    <text evidence="13">The sequence shown here is derived from an EMBL/GenBank/DDBJ whole genome shotgun (WGS) entry which is preliminary data.</text>
</comment>
<organism evidence="13 14">
    <name type="scientific">Thermoflavimicrobium daqui</name>
    <dbReference type="NCBI Taxonomy" id="2137476"/>
    <lineage>
        <taxon>Bacteria</taxon>
        <taxon>Bacillati</taxon>
        <taxon>Bacillota</taxon>
        <taxon>Bacilli</taxon>
        <taxon>Bacillales</taxon>
        <taxon>Thermoactinomycetaceae</taxon>
        <taxon>Thermoflavimicrobium</taxon>
    </lineage>
</organism>
<evidence type="ECO:0000256" key="8">
    <source>
        <dbReference type="ARBA" id="ARBA00022723"/>
    </source>
</evidence>
<dbReference type="Proteomes" id="UP000251213">
    <property type="component" value="Unassembled WGS sequence"/>
</dbReference>
<dbReference type="InterPro" id="IPR050092">
    <property type="entry name" value="RNase_H"/>
</dbReference>
<name>A0A364K9F4_9BACL</name>
<evidence type="ECO:0000313" key="14">
    <source>
        <dbReference type="Proteomes" id="UP000251213"/>
    </source>
</evidence>
<dbReference type="NCBIfam" id="NF001236">
    <property type="entry name" value="PRK00203.1"/>
    <property type="match status" value="1"/>
</dbReference>
<evidence type="ECO:0000256" key="10">
    <source>
        <dbReference type="ARBA" id="ARBA00022801"/>
    </source>
</evidence>
<evidence type="ECO:0000256" key="11">
    <source>
        <dbReference type="ARBA" id="ARBA00022842"/>
    </source>
</evidence>
<comment type="function">
    <text evidence="3">Endonuclease that specifically degrades the RNA of RNA-DNA hybrids.</text>
</comment>
<dbReference type="InterPro" id="IPR036397">
    <property type="entry name" value="RNaseH_sf"/>
</dbReference>
<comment type="cofactor">
    <cofactor evidence="2">
        <name>Mg(2+)</name>
        <dbReference type="ChEBI" id="CHEBI:18420"/>
    </cofactor>
</comment>
<dbReference type="InterPro" id="IPR002156">
    <property type="entry name" value="RNaseH_domain"/>
</dbReference>
<accession>A0A364K9F4</accession>
<dbReference type="AlphaFoldDB" id="A0A364K9F4"/>
<keyword evidence="8" id="KW-0479">Metal-binding</keyword>
<keyword evidence="11" id="KW-0460">Magnesium</keyword>
<protein>
    <recommendedName>
        <fullName evidence="6">ribonuclease H</fullName>
        <ecNumber evidence="6">3.1.26.4</ecNumber>
    </recommendedName>
</protein>
<comment type="subunit">
    <text evidence="5">Monomer.</text>
</comment>
<reference evidence="13 14" key="2">
    <citation type="submission" date="2018-06" db="EMBL/GenBank/DDBJ databases">
        <authorList>
            <person name="Zhirakovskaya E."/>
        </authorList>
    </citation>
    <scope>NUCLEOTIDE SEQUENCE [LARGE SCALE GENOMIC DNA]</scope>
    <source>
        <strain evidence="13 14">FBKL4.011</strain>
    </source>
</reference>
<reference evidence="13 14" key="1">
    <citation type="submission" date="2018-06" db="EMBL/GenBank/DDBJ databases">
        <title>Thermoflavimicrobium daqus sp. nov., a thermophilic microbe isolated from Moutai-flavour Daqu.</title>
        <authorList>
            <person name="Wang X."/>
            <person name="Zhou H."/>
        </authorList>
    </citation>
    <scope>NUCLEOTIDE SEQUENCE [LARGE SCALE GENOMIC DNA]</scope>
    <source>
        <strain evidence="13 14">FBKL4.011</strain>
    </source>
</reference>
<keyword evidence="9" id="KW-0255">Endonuclease</keyword>
<dbReference type="InterPro" id="IPR022892">
    <property type="entry name" value="RNaseHI"/>
</dbReference>
<dbReference type="PANTHER" id="PTHR10642:SF26">
    <property type="entry name" value="RIBONUCLEASE H1"/>
    <property type="match status" value="1"/>
</dbReference>
<gene>
    <name evidence="13" type="ORF">DL897_02425</name>
</gene>
<evidence type="ECO:0000256" key="1">
    <source>
        <dbReference type="ARBA" id="ARBA00000077"/>
    </source>
</evidence>
<sequence>MKEIIIYTDGACSYNPGPGGWAAILIYGEHYKELSGGEKNTTNNRMELTAVIEALRALKEPCRVKVHSDSAYIVNCFHQKWFEKWERTGFKKNEDLWRELLKLVRLHEVEFIKVKGHSNVDLNNRCDELARAAVPKSKS</sequence>
<keyword evidence="10" id="KW-0378">Hydrolase</keyword>
<dbReference type="PANTHER" id="PTHR10642">
    <property type="entry name" value="RIBONUCLEASE H1"/>
    <property type="match status" value="1"/>
</dbReference>
<dbReference type="InterPro" id="IPR012337">
    <property type="entry name" value="RNaseH-like_sf"/>
</dbReference>
<evidence type="ECO:0000256" key="4">
    <source>
        <dbReference type="ARBA" id="ARBA00005300"/>
    </source>
</evidence>
<evidence type="ECO:0000256" key="5">
    <source>
        <dbReference type="ARBA" id="ARBA00011245"/>
    </source>
</evidence>
<proteinExistence type="inferred from homology"/>
<evidence type="ECO:0000256" key="9">
    <source>
        <dbReference type="ARBA" id="ARBA00022759"/>
    </source>
</evidence>
<dbReference type="EMBL" id="QJKK01000001">
    <property type="protein sequence ID" value="RAL26924.1"/>
    <property type="molecule type" value="Genomic_DNA"/>
</dbReference>